<dbReference type="Proteomes" id="UP000675284">
    <property type="component" value="Unassembled WGS sequence"/>
</dbReference>
<keyword evidence="2" id="KW-0449">Lipoprotein</keyword>
<reference evidence="2" key="1">
    <citation type="submission" date="2021-04" db="EMBL/GenBank/DDBJ databases">
        <title>Isolation and polyphasic classification of algal microorganism.</title>
        <authorList>
            <person name="Wang S."/>
        </authorList>
    </citation>
    <scope>NUCLEOTIDE SEQUENCE</scope>
    <source>
        <strain evidence="2">720a</strain>
    </source>
</reference>
<evidence type="ECO:0000256" key="1">
    <source>
        <dbReference type="ARBA" id="ARBA00022729"/>
    </source>
</evidence>
<dbReference type="Pfam" id="PF08139">
    <property type="entry name" value="LPAM_1"/>
    <property type="match status" value="1"/>
</dbReference>
<accession>A0A941DYA4</accession>
<proteinExistence type="predicted"/>
<keyword evidence="1" id="KW-0732">Signal</keyword>
<comment type="caution">
    <text evidence="2">The sequence shown here is derived from an EMBL/GenBank/DDBJ whole genome shotgun (WGS) entry which is preliminary data.</text>
</comment>
<dbReference type="InterPro" id="IPR012640">
    <property type="entry name" value="Membr_lipoprot_lipid_attach_CS"/>
</dbReference>
<gene>
    <name evidence="2" type="ORF">KCX74_10135</name>
</gene>
<evidence type="ECO:0000313" key="3">
    <source>
        <dbReference type="Proteomes" id="UP000675284"/>
    </source>
</evidence>
<evidence type="ECO:0000313" key="2">
    <source>
        <dbReference type="EMBL" id="MBR7796393.1"/>
    </source>
</evidence>
<dbReference type="RefSeq" id="WP_166530380.1">
    <property type="nucleotide sequence ID" value="NZ_CP115959.1"/>
</dbReference>
<organism evidence="2 3">
    <name type="scientific">Virgibacillus salarius</name>
    <dbReference type="NCBI Taxonomy" id="447199"/>
    <lineage>
        <taxon>Bacteria</taxon>
        <taxon>Bacillati</taxon>
        <taxon>Bacillota</taxon>
        <taxon>Bacilli</taxon>
        <taxon>Bacillales</taxon>
        <taxon>Bacillaceae</taxon>
        <taxon>Virgibacillus</taxon>
    </lineage>
</organism>
<keyword evidence="3" id="KW-1185">Reference proteome</keyword>
<protein>
    <submittedName>
        <fullName evidence="2">Lipoprotein</fullName>
    </submittedName>
</protein>
<sequence>MKKLLVLLFIIIIVSGCNNTPFMYLKRTACLNSEMYK</sequence>
<name>A0A941DYA4_9BACI</name>
<dbReference type="AlphaFoldDB" id="A0A941DYA4"/>
<dbReference type="PROSITE" id="PS51257">
    <property type="entry name" value="PROKAR_LIPOPROTEIN"/>
    <property type="match status" value="1"/>
</dbReference>
<dbReference type="EMBL" id="JAGSOT010000026">
    <property type="protein sequence ID" value="MBR7796393.1"/>
    <property type="molecule type" value="Genomic_DNA"/>
</dbReference>